<dbReference type="GO" id="GO:0003676">
    <property type="term" value="F:nucleic acid binding"/>
    <property type="evidence" value="ECO:0007669"/>
    <property type="project" value="InterPro"/>
</dbReference>
<dbReference type="InterPro" id="IPR012337">
    <property type="entry name" value="RNaseH-like_sf"/>
</dbReference>
<evidence type="ECO:0000313" key="2">
    <source>
        <dbReference type="EMBL" id="MBG6089805.1"/>
    </source>
</evidence>
<dbReference type="GO" id="GO:0004527">
    <property type="term" value="F:exonuclease activity"/>
    <property type="evidence" value="ECO:0007669"/>
    <property type="project" value="UniProtKB-ARBA"/>
</dbReference>
<evidence type="ECO:0000313" key="3">
    <source>
        <dbReference type="Proteomes" id="UP000614047"/>
    </source>
</evidence>
<dbReference type="EMBL" id="JADOUA010000001">
    <property type="protein sequence ID" value="MBG6089805.1"/>
    <property type="molecule type" value="Genomic_DNA"/>
</dbReference>
<accession>A0A931DMH1</accession>
<dbReference type="SUPFAM" id="SSF53098">
    <property type="entry name" value="Ribonuclease H-like"/>
    <property type="match status" value="1"/>
</dbReference>
<feature type="domain" description="Exonuclease" evidence="1">
    <location>
        <begin position="15"/>
        <end position="203"/>
    </location>
</feature>
<gene>
    <name evidence="2" type="ORF">IW256_003918</name>
</gene>
<sequence length="245" mass="27081">MPSASVHGPYLADVRLAFTDCETTGLRPDLGHGIWELAVIIRHPADGWDEEHVWQIRPDLKTADAKALEINDFHRRFLVPDGAEALWFPYDRREPVTQTAREAATQIQGLLEDRYLVGAVPAFDTAMITRLLLSHRLEPRWKHRLVCVENLVAGAVGQPVPQGLWKAAVAVGVPVDPAVRHTALGDARLARDVYDAVLGHETHGQRDRLTVSRADLATLLNRGTGSLPDEVAALDRLLTALKIED</sequence>
<comment type="caution">
    <text evidence="2">The sequence shown here is derived from an EMBL/GenBank/DDBJ whole genome shotgun (WGS) entry which is preliminary data.</text>
</comment>
<dbReference type="Gene3D" id="3.30.420.10">
    <property type="entry name" value="Ribonuclease H-like superfamily/Ribonuclease H"/>
    <property type="match status" value="1"/>
</dbReference>
<protein>
    <submittedName>
        <fullName evidence="2">DNA polymerase III epsilon subunit-like protein</fullName>
    </submittedName>
</protein>
<dbReference type="InterPro" id="IPR036397">
    <property type="entry name" value="RNaseH_sf"/>
</dbReference>
<dbReference type="Proteomes" id="UP000614047">
    <property type="component" value="Unassembled WGS sequence"/>
</dbReference>
<organism evidence="2 3">
    <name type="scientific">Actinomadura viridis</name>
    <dbReference type="NCBI Taxonomy" id="58110"/>
    <lineage>
        <taxon>Bacteria</taxon>
        <taxon>Bacillati</taxon>
        <taxon>Actinomycetota</taxon>
        <taxon>Actinomycetes</taxon>
        <taxon>Streptosporangiales</taxon>
        <taxon>Thermomonosporaceae</taxon>
        <taxon>Actinomadura</taxon>
    </lineage>
</organism>
<name>A0A931DMH1_9ACTN</name>
<keyword evidence="3" id="KW-1185">Reference proteome</keyword>
<proteinExistence type="predicted"/>
<reference evidence="2" key="1">
    <citation type="submission" date="2020-11" db="EMBL/GenBank/DDBJ databases">
        <title>Sequencing the genomes of 1000 actinobacteria strains.</title>
        <authorList>
            <person name="Klenk H.-P."/>
        </authorList>
    </citation>
    <scope>NUCLEOTIDE SEQUENCE</scope>
    <source>
        <strain evidence="2">DSM 43175</strain>
    </source>
</reference>
<evidence type="ECO:0000259" key="1">
    <source>
        <dbReference type="SMART" id="SM00479"/>
    </source>
</evidence>
<dbReference type="SMART" id="SM00479">
    <property type="entry name" value="EXOIII"/>
    <property type="match status" value="1"/>
</dbReference>
<dbReference type="AlphaFoldDB" id="A0A931DMH1"/>
<dbReference type="InterPro" id="IPR013520">
    <property type="entry name" value="Ribonucl_H"/>
</dbReference>
<dbReference type="RefSeq" id="WP_197012352.1">
    <property type="nucleotide sequence ID" value="NZ_BAABES010000010.1"/>
</dbReference>